<dbReference type="GO" id="GO:0090694">
    <property type="term" value="C:Scc2-Scc4 cohesin loading complex"/>
    <property type="evidence" value="ECO:0007669"/>
    <property type="project" value="TreeGrafter"/>
</dbReference>
<dbReference type="InterPro" id="IPR024986">
    <property type="entry name" value="Nipped-B_C"/>
</dbReference>
<dbReference type="InterPro" id="IPR011989">
    <property type="entry name" value="ARM-like"/>
</dbReference>
<dbReference type="CDD" id="cd23958">
    <property type="entry name" value="SCC2"/>
    <property type="match status" value="1"/>
</dbReference>
<feature type="compositionally biased region" description="Basic and acidic residues" evidence="7">
    <location>
        <begin position="1709"/>
        <end position="1718"/>
    </location>
</feature>
<dbReference type="GO" id="GO:0034087">
    <property type="term" value="P:establishment of mitotic sister chromatid cohesion"/>
    <property type="evidence" value="ECO:0007669"/>
    <property type="project" value="TreeGrafter"/>
</dbReference>
<keyword evidence="5 6" id="KW-0131">Cell cycle</keyword>
<dbReference type="InterPro" id="IPR033031">
    <property type="entry name" value="Scc2/Nipped-B"/>
</dbReference>
<dbReference type="InterPro" id="IPR026003">
    <property type="entry name" value="Cohesin_HEAT"/>
</dbReference>
<evidence type="ECO:0000256" key="6">
    <source>
        <dbReference type="RuleBase" id="RU364107"/>
    </source>
</evidence>
<feature type="region of interest" description="Disordered" evidence="7">
    <location>
        <begin position="203"/>
        <end position="227"/>
    </location>
</feature>
<feature type="region of interest" description="Disordered" evidence="7">
    <location>
        <begin position="1641"/>
        <end position="1661"/>
    </location>
</feature>
<evidence type="ECO:0000313" key="10">
    <source>
        <dbReference type="Proteomes" id="UP000509510"/>
    </source>
</evidence>
<evidence type="ECO:0000256" key="2">
    <source>
        <dbReference type="ARBA" id="ARBA00009252"/>
    </source>
</evidence>
<sequence length="1774" mass="197291">MDHPRPTIQVVINGLGQPQGYPLNAPNGGQRNNRPLQVDEALQYSPMTSAPVFGLDSITQPDVGGQASTNFSTYSRSAARKIIQDLNNETRLGPKKSALLGAVRQELLTEHLSAEKLSDFKFKLPQSLKQNGHPSQKEASATTTKLSPFASLMLNATNIAFTYPQREAFASVAKPSGGSFPPSTDSPANGQRQFLRPAVLVPPLDPSKNYHLGEDQGAPKRRKLNAEYDTSATDLRLKDQKEEADAALLKLQDFMHEVFETEDRLEPDTSSAALAQESNTMFRVTNVLEVRGPILGPESHSRLQKSLQKVTGFGRLHDIPSEYITRLQKLCEQPIISAQGLDLRLDDPSNDADTQTWLFKLEDMYNTLLAIGTLLQTMSGRRSEKDLCPEDLIQAVPNVLTAVFDHCIIPAAECRPVDKDSKLFELVSREKRIIGSLNHQARKLLVSLANFFSRIDVSEGVVTSTMFLTTKLIFVENAHNDKDSAIGYQKFESVRRAAMDVLAKIFSRYPDQRPYILDEILVSLEKLPSTRQNARQFKLIDGKNIQLLTALVMQLVQTTAMDTPQSNKSRAKRRIPAPRGDNDDDDELVNTKYEDESEFDNDSDDGFTSKASLERLASRANKLYDNAVRSAQYIIKFIVQRAMTSTKTGDQPYRNILDLFTEDLLGVLGSTDWPAAELLLRILASHMVGIAELDKSSATAKNMALELLGWMGSGISDLTATAQHLMLSMEEGGNTITEYLRQAYDEHTRHALHPQDLVAVDGPYRITLEYLQDRDLDNWQLTSARGYYLVQWAKTVTSAYYESADRDTVSQDRRVHELLSLLPKLLSDPKWLETNSHYNNVSTAHGKFAYILTVLNMGFSKAFDTILKVLLNSITSDQAKVRSRSLKSVITMLEKDPSLLDRDSSVMRVILRCATDASPMVRDSALSLIAKCIGLKPGLEEEGCRAILTCAGDATAGVRKRCITLSKDIFLKTVRKDLKLAILESLLQRTSDFEEGVAGQARQTMEELLFAPFYSTIDTLQDAPKTKVALADQVSLVVNLVQRSENSEEGLGSFLKKIISETTKSPTQNFKVCKAMVANMFERVIDDSASPEKLGHQALLQTITVFAKANSKLFIPEQLQALHPYIGNLVTADDLFIFRSVVVIYRCVLPYISSAHNAFLKEVQNDLFKSVAKLSRSELNEVMACLWTINGVLQNPDRLVKLTISVLKGIGQAKGVDLSDSSKKDLLNRARSYVRIAGCVGRHCDLESFEPHFKKSFPTWKGGSVAGLLVNFILPFIEQHQPLELRTMALESLGSICQSWPAQFSREEPRRAISAVFQDENAGLHNIILRAFSDFFAIHEGRLEKLVQPQGDSSDPEAATRLGSSLKANDNDGAAALIAQHFLKDMLRIAHSRQDSYSLTAIELIASINRQGLVHPKECAGVLVSLETSNIPAIAKVAFDTHKMLHQQYESMFEREYMRAVQDAFIYQRDVVGDSNGALARPYAAKLGPLFDIVKISNSKYQKKFLSNFCSKVDFELKKLDTSGNPPEQLLLARFLCQNLAFFEYAQLAELLPTIACMERIVSATGTVVAHAIETEIFPPQMDPVKQEGGLDNMVFNGQPAMAPSLPAINPRALRHLATAAAILSMLWEARSHIRRQYGINSPVKGNERKGNAKELNKTPSKIHGITGDRFWEAIGRNMACLDSEQNMLEKCRSFATLLSIDDELKVSRDDDADRDSLDDGLDEDVGSTNRGKPMKRKSSLSGGLTPKRPRNRSRNGINKKQISSEPEEAVFFD</sequence>
<feature type="compositionally biased region" description="Polar residues" evidence="7">
    <location>
        <begin position="1755"/>
        <end position="1765"/>
    </location>
</feature>
<proteinExistence type="inferred from homology"/>
<evidence type="ECO:0000256" key="1">
    <source>
        <dbReference type="ARBA" id="ARBA00004123"/>
    </source>
</evidence>
<dbReference type="KEGG" id="trg:TRUGW13939_06328"/>
<evidence type="ECO:0000256" key="4">
    <source>
        <dbReference type="ARBA" id="ARBA00023242"/>
    </source>
</evidence>
<dbReference type="PANTHER" id="PTHR21704">
    <property type="entry name" value="NIPPED-B-LIKE PROTEIN DELANGIN SCC2-RELATED"/>
    <property type="match status" value="1"/>
</dbReference>
<dbReference type="Gene3D" id="1.25.10.10">
    <property type="entry name" value="Leucine-rich Repeat Variant"/>
    <property type="match status" value="1"/>
</dbReference>
<dbReference type="PANTHER" id="PTHR21704:SF18">
    <property type="entry name" value="NIPPED-B-LIKE PROTEIN"/>
    <property type="match status" value="1"/>
</dbReference>
<reference evidence="10" key="1">
    <citation type="submission" date="2020-06" db="EMBL/GenBank/DDBJ databases">
        <title>A chromosome-scale genome assembly of Talaromyces rugulosus W13939.</title>
        <authorList>
            <person name="Wang B."/>
            <person name="Guo L."/>
            <person name="Ye K."/>
            <person name="Wang L."/>
        </authorList>
    </citation>
    <scope>NUCLEOTIDE SEQUENCE [LARGE SCALE GENOMIC DNA]</scope>
    <source>
        <strain evidence="10">W13939</strain>
    </source>
</reference>
<comment type="similarity">
    <text evidence="2 6">Belongs to the SCC2/Nipped-B family.</text>
</comment>
<dbReference type="Pfam" id="PF12830">
    <property type="entry name" value="Nipped-B_C"/>
    <property type="match status" value="1"/>
</dbReference>
<dbReference type="InterPro" id="IPR016024">
    <property type="entry name" value="ARM-type_fold"/>
</dbReference>
<keyword evidence="4 6" id="KW-0539">Nucleus</keyword>
<feature type="compositionally biased region" description="Basic and acidic residues" evidence="7">
    <location>
        <begin position="1646"/>
        <end position="1657"/>
    </location>
</feature>
<name>A0A7H8QZK6_TALRU</name>
<dbReference type="GO" id="GO:0071169">
    <property type="term" value="P:establishment of protein localization to chromatin"/>
    <property type="evidence" value="ECO:0007669"/>
    <property type="project" value="TreeGrafter"/>
</dbReference>
<keyword evidence="3 6" id="KW-0677">Repeat</keyword>
<feature type="region of interest" description="Disordered" evidence="7">
    <location>
        <begin position="1709"/>
        <end position="1774"/>
    </location>
</feature>
<dbReference type="GO" id="GO:0140588">
    <property type="term" value="P:chromatin looping"/>
    <property type="evidence" value="ECO:0007669"/>
    <property type="project" value="InterPro"/>
</dbReference>
<protein>
    <recommendedName>
        <fullName evidence="6">Sister chromatid cohesion protein</fullName>
    </recommendedName>
</protein>
<dbReference type="GO" id="GO:0010468">
    <property type="term" value="P:regulation of gene expression"/>
    <property type="evidence" value="ECO:0007669"/>
    <property type="project" value="InterPro"/>
</dbReference>
<feature type="region of interest" description="Disordered" evidence="7">
    <location>
        <begin position="562"/>
        <end position="588"/>
    </location>
</feature>
<keyword evidence="10" id="KW-1185">Reference proteome</keyword>
<dbReference type="SUPFAM" id="SSF48371">
    <property type="entry name" value="ARM repeat"/>
    <property type="match status" value="1"/>
</dbReference>
<accession>A0A7H8QZK6</accession>
<feature type="domain" description="Sister chromatid cohesion C-terminal" evidence="8">
    <location>
        <begin position="1376"/>
        <end position="1561"/>
    </location>
</feature>
<gene>
    <name evidence="9" type="ORF">TRUGW13939_06328</name>
</gene>
<dbReference type="GeneID" id="55993823"/>
<comment type="subcellular location">
    <subcellularLocation>
        <location evidence="1 6">Nucleus</location>
    </subcellularLocation>
</comment>
<dbReference type="GO" id="GO:1990414">
    <property type="term" value="P:replication-born double-strand break repair via sister chromatid exchange"/>
    <property type="evidence" value="ECO:0007669"/>
    <property type="project" value="TreeGrafter"/>
</dbReference>
<dbReference type="Pfam" id="PF12765">
    <property type="entry name" value="Cohesin_HEAT"/>
    <property type="match status" value="1"/>
</dbReference>
<dbReference type="OrthoDB" id="418242at2759"/>
<evidence type="ECO:0000313" key="9">
    <source>
        <dbReference type="EMBL" id="QKX59196.1"/>
    </source>
</evidence>
<feature type="region of interest" description="Disordered" evidence="7">
    <location>
        <begin position="1347"/>
        <end position="1366"/>
    </location>
</feature>
<evidence type="ECO:0000256" key="3">
    <source>
        <dbReference type="ARBA" id="ARBA00022737"/>
    </source>
</evidence>
<evidence type="ECO:0000256" key="5">
    <source>
        <dbReference type="ARBA" id="ARBA00023306"/>
    </source>
</evidence>
<dbReference type="RefSeq" id="XP_035345374.1">
    <property type="nucleotide sequence ID" value="XM_035489481.1"/>
</dbReference>
<dbReference type="GO" id="GO:0003682">
    <property type="term" value="F:chromatin binding"/>
    <property type="evidence" value="ECO:0007669"/>
    <property type="project" value="TreeGrafter"/>
</dbReference>
<dbReference type="GO" id="GO:0061775">
    <property type="term" value="F:cohesin loader activity"/>
    <property type="evidence" value="ECO:0007669"/>
    <property type="project" value="InterPro"/>
</dbReference>
<organism evidence="9 10">
    <name type="scientific">Talaromyces rugulosus</name>
    <name type="common">Penicillium rugulosum</name>
    <dbReference type="NCBI Taxonomy" id="121627"/>
    <lineage>
        <taxon>Eukaryota</taxon>
        <taxon>Fungi</taxon>
        <taxon>Dikarya</taxon>
        <taxon>Ascomycota</taxon>
        <taxon>Pezizomycotina</taxon>
        <taxon>Eurotiomycetes</taxon>
        <taxon>Eurotiomycetidae</taxon>
        <taxon>Eurotiales</taxon>
        <taxon>Trichocomaceae</taxon>
        <taxon>Talaromyces</taxon>
        <taxon>Talaromyces sect. Islandici</taxon>
    </lineage>
</organism>
<dbReference type="Proteomes" id="UP000509510">
    <property type="component" value="Chromosome III"/>
</dbReference>
<evidence type="ECO:0000256" key="7">
    <source>
        <dbReference type="SAM" id="MobiDB-lite"/>
    </source>
</evidence>
<evidence type="ECO:0000259" key="8">
    <source>
        <dbReference type="Pfam" id="PF12830"/>
    </source>
</evidence>
<dbReference type="EMBL" id="CP055900">
    <property type="protein sequence ID" value="QKX59196.1"/>
    <property type="molecule type" value="Genomic_DNA"/>
</dbReference>